<evidence type="ECO:0000256" key="2">
    <source>
        <dbReference type="SAM" id="Phobius"/>
    </source>
</evidence>
<accession>H0QVR7</accession>
<feature type="region of interest" description="Disordered" evidence="1">
    <location>
        <begin position="1"/>
        <end position="20"/>
    </location>
</feature>
<evidence type="ECO:0000256" key="1">
    <source>
        <dbReference type="SAM" id="MobiDB-lite"/>
    </source>
</evidence>
<protein>
    <recommendedName>
        <fullName evidence="5">DUF3105 domain-containing protein</fullName>
    </recommendedName>
</protein>
<organism evidence="3 4">
    <name type="scientific">Gordonia effusa NBRC 100432</name>
    <dbReference type="NCBI Taxonomy" id="1077974"/>
    <lineage>
        <taxon>Bacteria</taxon>
        <taxon>Bacillati</taxon>
        <taxon>Actinomycetota</taxon>
        <taxon>Actinomycetes</taxon>
        <taxon>Mycobacteriales</taxon>
        <taxon>Gordoniaceae</taxon>
        <taxon>Gordonia</taxon>
    </lineage>
</organism>
<evidence type="ECO:0000313" key="4">
    <source>
        <dbReference type="Proteomes" id="UP000035034"/>
    </source>
</evidence>
<feature type="region of interest" description="Disordered" evidence="1">
    <location>
        <begin position="238"/>
        <end position="273"/>
    </location>
</feature>
<dbReference type="OrthoDB" id="164831at2"/>
<dbReference type="EMBL" id="BAEH01000017">
    <property type="protein sequence ID" value="GAB16918.1"/>
    <property type="molecule type" value="Genomic_DNA"/>
</dbReference>
<dbReference type="AlphaFoldDB" id="H0QVR7"/>
<evidence type="ECO:0000313" key="3">
    <source>
        <dbReference type="EMBL" id="GAB16918.1"/>
    </source>
</evidence>
<evidence type="ECO:0008006" key="5">
    <source>
        <dbReference type="Google" id="ProtNLM"/>
    </source>
</evidence>
<dbReference type="RefSeq" id="WP_007316256.1">
    <property type="nucleotide sequence ID" value="NZ_BAEH01000017.1"/>
</dbReference>
<dbReference type="STRING" id="1077974.GOEFS_017_00340"/>
<feature type="transmembrane region" description="Helical" evidence="2">
    <location>
        <begin position="29"/>
        <end position="49"/>
    </location>
</feature>
<dbReference type="Proteomes" id="UP000035034">
    <property type="component" value="Unassembled WGS sequence"/>
</dbReference>
<keyword evidence="2" id="KW-0472">Membrane</keyword>
<keyword evidence="2" id="KW-0812">Transmembrane</keyword>
<gene>
    <name evidence="3" type="ORF">GOEFS_017_00340</name>
</gene>
<comment type="caution">
    <text evidence="3">The sequence shown here is derived from an EMBL/GenBank/DDBJ whole genome shotgun (WGS) entry which is preliminary data.</text>
</comment>
<name>H0QVR7_9ACTN</name>
<dbReference type="InterPro" id="IPR021454">
    <property type="entry name" value="DUF3105"/>
</dbReference>
<sequence>MARKPGPSVPKAPRKTGGVPATGVRNIDWTIIGAVVAVIALLVGLGLWIGPKIMDKREASANAVQTVEEFVPSPENPDPSTKIPGVTKKYYKASIHVKATQRVDYDQAPPFGGPHDEVWATCTGIVYPNPLRSENAVHALEHGAIWITYNPEKVSGDDLNKLKGKVTGQQFLFMSPFPGQSSPISLQSWGHQLKVDSPTDERINQFITALRRNTTPGVYKENPQEAAFPETQAACAAIPGAFDPSNPPPADQGKPGRDAVKMDGTGASVQPGS</sequence>
<reference evidence="3 4" key="1">
    <citation type="submission" date="2011-12" db="EMBL/GenBank/DDBJ databases">
        <title>Whole genome shotgun sequence of Gordonia effusa NBRC 100432.</title>
        <authorList>
            <person name="Yoshida I."/>
            <person name="Takarada H."/>
            <person name="Hosoyama A."/>
            <person name="Tsuchikane K."/>
            <person name="Katsumata H."/>
            <person name="Yamazaki S."/>
            <person name="Fujita N."/>
        </authorList>
    </citation>
    <scope>NUCLEOTIDE SEQUENCE [LARGE SCALE GENOMIC DNA]</scope>
    <source>
        <strain evidence="3 4">NBRC 100432</strain>
    </source>
</reference>
<proteinExistence type="predicted"/>
<dbReference type="Pfam" id="PF11303">
    <property type="entry name" value="DUF3105"/>
    <property type="match status" value="1"/>
</dbReference>
<keyword evidence="2" id="KW-1133">Transmembrane helix</keyword>
<dbReference type="eggNOG" id="COG0515">
    <property type="taxonomic scope" value="Bacteria"/>
</dbReference>
<keyword evidence="4" id="KW-1185">Reference proteome</keyword>